<dbReference type="PANTHER" id="PTHR42943:SF2">
    <property type="entry name" value="GLUTATHIONE S-TRANSFERASE KAPPA 1"/>
    <property type="match status" value="1"/>
</dbReference>
<dbReference type="OrthoDB" id="5244108at2"/>
<gene>
    <name evidence="4" type="ORF">DEH80_02060</name>
</gene>
<name>A0A363UPF1_9GAMM</name>
<dbReference type="SUPFAM" id="SSF52833">
    <property type="entry name" value="Thioredoxin-like"/>
    <property type="match status" value="1"/>
</dbReference>
<reference evidence="4 5" key="1">
    <citation type="submission" date="2018-05" db="EMBL/GenBank/DDBJ databases">
        <title>Abyssibacter profundi OUC007T gen. nov., sp. nov, a marine bacterium isolated from seawater of the Mariana Trench.</title>
        <authorList>
            <person name="Zhou S."/>
        </authorList>
    </citation>
    <scope>NUCLEOTIDE SEQUENCE [LARGE SCALE GENOMIC DNA]</scope>
    <source>
        <strain evidence="4 5">OUC007</strain>
    </source>
</reference>
<evidence type="ECO:0000256" key="2">
    <source>
        <dbReference type="PIRSR" id="PIRSR006386-1"/>
    </source>
</evidence>
<dbReference type="AlphaFoldDB" id="A0A363UPF1"/>
<evidence type="ECO:0000313" key="4">
    <source>
        <dbReference type="EMBL" id="PWN57309.1"/>
    </source>
</evidence>
<dbReference type="CDD" id="cd03022">
    <property type="entry name" value="DsbA_HCCA_Iso"/>
    <property type="match status" value="1"/>
</dbReference>
<evidence type="ECO:0000313" key="5">
    <source>
        <dbReference type="Proteomes" id="UP000251800"/>
    </source>
</evidence>
<dbReference type="PIRSF" id="PIRSF006386">
    <property type="entry name" value="HCCAis_GSTk"/>
    <property type="match status" value="1"/>
</dbReference>
<comment type="catalytic activity">
    <reaction evidence="1">
        <text>2-hydroxychromene-2-carboxylate = (3E)-4-(2-hydroxyphenyl)-2-oxobut-3-enoate</text>
        <dbReference type="Rhea" id="RHEA:27401"/>
        <dbReference type="ChEBI" id="CHEBI:59350"/>
        <dbReference type="ChEBI" id="CHEBI:59353"/>
        <dbReference type="EC" id="5.99.1.4"/>
    </reaction>
</comment>
<dbReference type="GO" id="GO:0006749">
    <property type="term" value="P:glutathione metabolic process"/>
    <property type="evidence" value="ECO:0007669"/>
    <property type="project" value="TreeGrafter"/>
</dbReference>
<dbReference type="RefSeq" id="WP_109718815.1">
    <property type="nucleotide sequence ID" value="NZ_QEQK01000002.1"/>
</dbReference>
<dbReference type="EMBL" id="QEQK01000002">
    <property type="protein sequence ID" value="PWN57309.1"/>
    <property type="molecule type" value="Genomic_DNA"/>
</dbReference>
<proteinExistence type="inferred from homology"/>
<dbReference type="GO" id="GO:1901170">
    <property type="term" value="P:naphthalene catabolic process"/>
    <property type="evidence" value="ECO:0007669"/>
    <property type="project" value="InterPro"/>
</dbReference>
<organism evidence="4 5">
    <name type="scientific">Abyssibacter profundi</name>
    <dbReference type="NCBI Taxonomy" id="2182787"/>
    <lineage>
        <taxon>Bacteria</taxon>
        <taxon>Pseudomonadati</taxon>
        <taxon>Pseudomonadota</taxon>
        <taxon>Gammaproteobacteria</taxon>
        <taxon>Chromatiales</taxon>
        <taxon>Oceanococcaceae</taxon>
        <taxon>Abyssibacter</taxon>
    </lineage>
</organism>
<sequence length="220" mass="24361">MSQRIECFFDLSSPWTCLAFHNLRPLAQRTGAIVRWRPFLVGGVHNAVNRGFVESRNTELNSPKWRQMAQSLMDWAALSGVTMNFPSRHFPLRSVLVMRCCCVLEPDQAQLESFMDAAFAAYFTEQKNLDEPAVVESVAGAIGLDGRALLEQAQTSEIKEKLRANTDEAVGRGAFGSPSLFVPLGDGERLYFGNDQLPLVEWALAQQPINPTSPERSSAG</sequence>
<comment type="similarity">
    <text evidence="1">Belongs to the GST superfamily. NadH family.</text>
</comment>
<protein>
    <recommendedName>
        <fullName evidence="1">2-hydroxychromene-2-carboxylate isomerase</fullName>
        <ecNumber evidence="1">5.99.1.4</ecNumber>
    </recommendedName>
</protein>
<dbReference type="PANTHER" id="PTHR42943">
    <property type="entry name" value="GLUTATHIONE S-TRANSFERASE KAPPA"/>
    <property type="match status" value="1"/>
</dbReference>
<evidence type="ECO:0000259" key="3">
    <source>
        <dbReference type="Pfam" id="PF01323"/>
    </source>
</evidence>
<dbReference type="GO" id="GO:0004602">
    <property type="term" value="F:glutathione peroxidase activity"/>
    <property type="evidence" value="ECO:0007669"/>
    <property type="project" value="TreeGrafter"/>
</dbReference>
<dbReference type="InterPro" id="IPR001853">
    <property type="entry name" value="DSBA-like_thioredoxin_dom"/>
</dbReference>
<dbReference type="InterPro" id="IPR051924">
    <property type="entry name" value="GST_Kappa/NadH"/>
</dbReference>
<dbReference type="InterPro" id="IPR036249">
    <property type="entry name" value="Thioredoxin-like_sf"/>
</dbReference>
<evidence type="ECO:0000256" key="1">
    <source>
        <dbReference type="PIRNR" id="PIRNR006386"/>
    </source>
</evidence>
<dbReference type="InterPro" id="IPR014440">
    <property type="entry name" value="HCCAis_GSTk"/>
</dbReference>
<dbReference type="Gene3D" id="3.40.30.10">
    <property type="entry name" value="Glutaredoxin"/>
    <property type="match status" value="1"/>
</dbReference>
<dbReference type="EC" id="5.99.1.4" evidence="1"/>
<dbReference type="GO" id="GO:0004364">
    <property type="term" value="F:glutathione transferase activity"/>
    <property type="evidence" value="ECO:0007669"/>
    <property type="project" value="TreeGrafter"/>
</dbReference>
<dbReference type="Pfam" id="PF01323">
    <property type="entry name" value="DSBA"/>
    <property type="match status" value="1"/>
</dbReference>
<dbReference type="GO" id="GO:0018845">
    <property type="term" value="F:2-hydroxychromene-2-carboxylate isomerase activity"/>
    <property type="evidence" value="ECO:0007669"/>
    <property type="project" value="UniProtKB-UniRule"/>
</dbReference>
<feature type="domain" description="DSBA-like thioredoxin" evidence="3">
    <location>
        <begin position="5"/>
        <end position="204"/>
    </location>
</feature>
<comment type="caution">
    <text evidence="4">The sequence shown here is derived from an EMBL/GenBank/DDBJ whole genome shotgun (WGS) entry which is preliminary data.</text>
</comment>
<accession>A0A363UPF1</accession>
<keyword evidence="1 4" id="KW-0413">Isomerase</keyword>
<dbReference type="InterPro" id="IPR044087">
    <property type="entry name" value="NahD-like"/>
</dbReference>
<dbReference type="Proteomes" id="UP000251800">
    <property type="component" value="Unassembled WGS sequence"/>
</dbReference>
<keyword evidence="5" id="KW-1185">Reference proteome</keyword>
<feature type="active site" description="Nucleophile" evidence="2">
    <location>
        <position position="13"/>
    </location>
</feature>